<sequence>MVAPPMTTPSATVMTSLYHHGSRGAAEICSTLEKKNHPRAAEVENALSHSLRNENDLLKCQLNDLVNREKNQRVELQRLRQHFDAEVASLVQAGTSQLKLEVDQLKTMLQSTSSQLLQALGEKEQARNHREQSVLALEEAKKNTAAQEASMVGHIQSLEDALSKGAGLVSALANSVHAFQRHVLPTFKPSGFETGKSPPKVVLEAGEGKLLLEQLTRLENELTLLRVIVDAKNDTLILIRGKLKQENEELRAELQVAREMKQGTPQPVPAAHHDGGFEKHMLRQELQSLQELFNAEVKQLKAKLKMYETEEQQGQGRLFEVQKEIATLQEKLDSVEASRSFLEASLKEETTARSQLLCELFSLRKEHEKIKTELETLKLNQKFLVRQPRNGRIPPEKMDLMNTVNQLLVEVNQIKSEKVSLEEELKNQRRFQVRERVKQGVTTRDVEMAASNKVGDSELASRLARARLQHLGVLGNSRPSTPVYTESFSSTVRRTGHLSRLDLPTDTVLEDSAQSASCCLDRPRENLVACSGLYSRNLATKQV</sequence>
<organism evidence="1 2">
    <name type="scientific">Diphasiastrum complanatum</name>
    <name type="common">Issler's clubmoss</name>
    <name type="synonym">Lycopodium complanatum</name>
    <dbReference type="NCBI Taxonomy" id="34168"/>
    <lineage>
        <taxon>Eukaryota</taxon>
        <taxon>Viridiplantae</taxon>
        <taxon>Streptophyta</taxon>
        <taxon>Embryophyta</taxon>
        <taxon>Tracheophyta</taxon>
        <taxon>Lycopodiopsida</taxon>
        <taxon>Lycopodiales</taxon>
        <taxon>Lycopodiaceae</taxon>
        <taxon>Lycopodioideae</taxon>
        <taxon>Diphasiastrum</taxon>
    </lineage>
</organism>
<name>A0ACC2D284_DIPCM</name>
<accession>A0ACC2D284</accession>
<protein>
    <submittedName>
        <fullName evidence="1">Uncharacterized protein</fullName>
    </submittedName>
</protein>
<keyword evidence="2" id="KW-1185">Reference proteome</keyword>
<gene>
    <name evidence="1" type="ORF">O6H91_07G009900</name>
</gene>
<dbReference type="Proteomes" id="UP001162992">
    <property type="component" value="Chromosome 7"/>
</dbReference>
<dbReference type="EMBL" id="CM055098">
    <property type="protein sequence ID" value="KAJ7548381.1"/>
    <property type="molecule type" value="Genomic_DNA"/>
</dbReference>
<reference evidence="2" key="1">
    <citation type="journal article" date="2024" name="Proc. Natl. Acad. Sci. U.S.A.">
        <title>Extraordinary preservation of gene collinearity over three hundred million years revealed in homosporous lycophytes.</title>
        <authorList>
            <person name="Li C."/>
            <person name="Wickell D."/>
            <person name="Kuo L.Y."/>
            <person name="Chen X."/>
            <person name="Nie B."/>
            <person name="Liao X."/>
            <person name="Peng D."/>
            <person name="Ji J."/>
            <person name="Jenkins J."/>
            <person name="Williams M."/>
            <person name="Shu S."/>
            <person name="Plott C."/>
            <person name="Barry K."/>
            <person name="Rajasekar S."/>
            <person name="Grimwood J."/>
            <person name="Han X."/>
            <person name="Sun S."/>
            <person name="Hou Z."/>
            <person name="He W."/>
            <person name="Dai G."/>
            <person name="Sun C."/>
            <person name="Schmutz J."/>
            <person name="Leebens-Mack J.H."/>
            <person name="Li F.W."/>
            <person name="Wang L."/>
        </authorList>
    </citation>
    <scope>NUCLEOTIDE SEQUENCE [LARGE SCALE GENOMIC DNA]</scope>
    <source>
        <strain evidence="2">cv. PW_Plant_1</strain>
    </source>
</reference>
<evidence type="ECO:0000313" key="1">
    <source>
        <dbReference type="EMBL" id="KAJ7548381.1"/>
    </source>
</evidence>
<comment type="caution">
    <text evidence="1">The sequence shown here is derived from an EMBL/GenBank/DDBJ whole genome shotgun (WGS) entry which is preliminary data.</text>
</comment>
<proteinExistence type="predicted"/>
<evidence type="ECO:0000313" key="2">
    <source>
        <dbReference type="Proteomes" id="UP001162992"/>
    </source>
</evidence>